<dbReference type="Proteomes" id="UP001595548">
    <property type="component" value="Unassembled WGS sequence"/>
</dbReference>
<dbReference type="RefSeq" id="WP_382417201.1">
    <property type="nucleotide sequence ID" value="NZ_AP031500.1"/>
</dbReference>
<accession>A0ABV7HQT2</accession>
<reference evidence="3" key="1">
    <citation type="journal article" date="2019" name="Int. J. Syst. Evol. Microbiol.">
        <title>The Global Catalogue of Microorganisms (GCM) 10K type strain sequencing project: providing services to taxonomists for standard genome sequencing and annotation.</title>
        <authorList>
            <consortium name="The Broad Institute Genomics Platform"/>
            <consortium name="The Broad Institute Genome Sequencing Center for Infectious Disease"/>
            <person name="Wu L."/>
            <person name="Ma J."/>
        </authorList>
    </citation>
    <scope>NUCLEOTIDE SEQUENCE [LARGE SCALE GENOMIC DNA]</scope>
    <source>
        <strain evidence="3">KCTC 52141</strain>
    </source>
</reference>
<evidence type="ECO:0000256" key="1">
    <source>
        <dbReference type="SAM" id="Phobius"/>
    </source>
</evidence>
<protein>
    <submittedName>
        <fullName evidence="2">Uncharacterized protein</fullName>
    </submittedName>
</protein>
<feature type="transmembrane region" description="Helical" evidence="1">
    <location>
        <begin position="142"/>
        <end position="166"/>
    </location>
</feature>
<name>A0ABV7HQT2_9GAMM</name>
<sequence>MDIRARCDFDKGARAAWCCHHCEAHFSERCIPDGHNPLWGRSGPRCLLCFSELAATDDPAFAKPFWHVLPYLLLYPLHINGLLVMLVGVVGAAMLGGGLAALLFAFIFQLMCVKYFFAVLAERAEGKRWPPGLLCLIKSDSHYLLLKAIAVYVVQVALVVAVYYGFAAGYLPVRYLPFVVYPLIAFLLFAFPAVTMILAQEKSLLRAISPFAIVGVMSGIGVYYWLLWVLLLILAAAVNTAVQFVQPMVPQAWQLSWVLGAATYSSLVCYALLGYALYQFRDEVGVEIELHQPKLDETDFIRAQGLGAVFVLQRHGDLERARDQLRELLNLYRDDLELHRQYHELLLTIDTADGAKALCAHTDYLLGLLLADNAKREAAKLVSETLSKVPNYRPAKLATTLTLESHLRKCLTPRQLAGLLVNAHKHYRGDKGIPAAYKRLAELLNGPLEQPDKAQQIKAFIQREYPSG</sequence>
<keyword evidence="1" id="KW-0812">Transmembrane</keyword>
<keyword evidence="3" id="KW-1185">Reference proteome</keyword>
<keyword evidence="1" id="KW-1133">Transmembrane helix</keyword>
<feature type="transmembrane region" description="Helical" evidence="1">
    <location>
        <begin position="211"/>
        <end position="237"/>
    </location>
</feature>
<feature type="transmembrane region" description="Helical" evidence="1">
    <location>
        <begin position="257"/>
        <end position="278"/>
    </location>
</feature>
<feature type="transmembrane region" description="Helical" evidence="1">
    <location>
        <begin position="178"/>
        <end position="199"/>
    </location>
</feature>
<keyword evidence="1" id="KW-0472">Membrane</keyword>
<evidence type="ECO:0000313" key="3">
    <source>
        <dbReference type="Proteomes" id="UP001595548"/>
    </source>
</evidence>
<organism evidence="2 3">
    <name type="scientific">Gilvimarinus japonicus</name>
    <dbReference type="NCBI Taxonomy" id="1796469"/>
    <lineage>
        <taxon>Bacteria</taxon>
        <taxon>Pseudomonadati</taxon>
        <taxon>Pseudomonadota</taxon>
        <taxon>Gammaproteobacteria</taxon>
        <taxon>Cellvibrionales</taxon>
        <taxon>Cellvibrionaceae</taxon>
        <taxon>Gilvimarinus</taxon>
    </lineage>
</organism>
<gene>
    <name evidence="2" type="ORF">ACFOEB_12930</name>
</gene>
<dbReference type="EMBL" id="JBHRTL010000027">
    <property type="protein sequence ID" value="MFC3156107.1"/>
    <property type="molecule type" value="Genomic_DNA"/>
</dbReference>
<evidence type="ECO:0000313" key="2">
    <source>
        <dbReference type="EMBL" id="MFC3156107.1"/>
    </source>
</evidence>
<proteinExistence type="predicted"/>
<comment type="caution">
    <text evidence="2">The sequence shown here is derived from an EMBL/GenBank/DDBJ whole genome shotgun (WGS) entry which is preliminary data.</text>
</comment>